<dbReference type="InterPro" id="IPR029058">
    <property type="entry name" value="AB_hydrolase_fold"/>
</dbReference>
<dbReference type="EMBL" id="JBHSEL010000044">
    <property type="protein sequence ID" value="MFC4624609.1"/>
    <property type="molecule type" value="Genomic_DNA"/>
</dbReference>
<protein>
    <submittedName>
        <fullName evidence="2">Serine aminopeptidase domain-containing protein</fullName>
    </submittedName>
</protein>
<dbReference type="Gene3D" id="3.40.50.1820">
    <property type="entry name" value="alpha/beta hydrolase"/>
    <property type="match status" value="1"/>
</dbReference>
<dbReference type="Proteomes" id="UP001596042">
    <property type="component" value="Unassembled WGS sequence"/>
</dbReference>
<keyword evidence="2" id="KW-0031">Aminopeptidase</keyword>
<sequence>MARSIAIETADGFSLSGQLFEGSGTKALVLISSATAVPQGFYAAFAEHLIAHGASAVLTYDYRGVAQSRPRKQPRRSIRYTDWALKDFPAALAFLKSVAPDREVVGIGQSFGGHAFAISGVANQFARYGMVASMSGITRLMRDRLAWPRMNLVGVPISFFTRTMPRWVGGEPIPSSVFRDWARWCRMKEFFFDDPHLNATERVAEITTPILAVGLEDDPWGTPETIRHFLNHHINAPVTERWYSPAMVGNQPIGHLGYFRSRFAATLWPEMTEWLLDGRLPQQEQKAA</sequence>
<keyword evidence="3" id="KW-1185">Reference proteome</keyword>
<dbReference type="InterPro" id="IPR000073">
    <property type="entry name" value="AB_hydrolase_1"/>
</dbReference>
<keyword evidence="2" id="KW-0645">Protease</keyword>
<accession>A0ABV9H473</accession>
<proteinExistence type="predicted"/>
<dbReference type="Pfam" id="PF12697">
    <property type="entry name" value="Abhydrolase_6"/>
    <property type="match status" value="1"/>
</dbReference>
<gene>
    <name evidence="2" type="ORF">ACFO1V_05120</name>
</gene>
<evidence type="ECO:0000313" key="3">
    <source>
        <dbReference type="Proteomes" id="UP001596042"/>
    </source>
</evidence>
<name>A0ABV9H473_9HYPH</name>
<dbReference type="InterPro" id="IPR017208">
    <property type="entry name" value="UCP037442_abhydr"/>
</dbReference>
<feature type="domain" description="AB hydrolase-1" evidence="1">
    <location>
        <begin position="29"/>
        <end position="227"/>
    </location>
</feature>
<dbReference type="RefSeq" id="WP_374830259.1">
    <property type="nucleotide sequence ID" value="NZ_JBHEEZ010000003.1"/>
</dbReference>
<dbReference type="GO" id="GO:0004177">
    <property type="term" value="F:aminopeptidase activity"/>
    <property type="evidence" value="ECO:0007669"/>
    <property type="project" value="UniProtKB-KW"/>
</dbReference>
<evidence type="ECO:0000259" key="1">
    <source>
        <dbReference type="Pfam" id="PF12697"/>
    </source>
</evidence>
<comment type="caution">
    <text evidence="2">The sequence shown here is derived from an EMBL/GenBank/DDBJ whole genome shotgun (WGS) entry which is preliminary data.</text>
</comment>
<dbReference type="PIRSF" id="PIRSF037442">
    <property type="entry name" value="UCP037442_abhydr"/>
    <property type="match status" value="1"/>
</dbReference>
<dbReference type="SUPFAM" id="SSF53474">
    <property type="entry name" value="alpha/beta-Hydrolases"/>
    <property type="match status" value="1"/>
</dbReference>
<evidence type="ECO:0000313" key="2">
    <source>
        <dbReference type="EMBL" id="MFC4624609.1"/>
    </source>
</evidence>
<reference evidence="3" key="1">
    <citation type="journal article" date="2019" name="Int. J. Syst. Evol. Microbiol.">
        <title>The Global Catalogue of Microorganisms (GCM) 10K type strain sequencing project: providing services to taxonomists for standard genome sequencing and annotation.</title>
        <authorList>
            <consortium name="The Broad Institute Genomics Platform"/>
            <consortium name="The Broad Institute Genome Sequencing Center for Infectious Disease"/>
            <person name="Wu L."/>
            <person name="Ma J."/>
        </authorList>
    </citation>
    <scope>NUCLEOTIDE SEQUENCE [LARGE SCALE GENOMIC DNA]</scope>
    <source>
        <strain evidence="3">CGMCC 1.15731</strain>
    </source>
</reference>
<organism evidence="2 3">
    <name type="scientific">Daeguia caeni</name>
    <dbReference type="NCBI Taxonomy" id="439612"/>
    <lineage>
        <taxon>Bacteria</taxon>
        <taxon>Pseudomonadati</taxon>
        <taxon>Pseudomonadota</taxon>
        <taxon>Alphaproteobacteria</taxon>
        <taxon>Hyphomicrobiales</taxon>
        <taxon>Brucellaceae</taxon>
        <taxon>Daeguia</taxon>
    </lineage>
</organism>
<keyword evidence="2" id="KW-0378">Hydrolase</keyword>